<protein>
    <recommendedName>
        <fullName evidence="4">N-glycosidase YbiA</fullName>
    </recommendedName>
    <alternativeName>
        <fullName evidence="5">Riboflavin biosynthesis intermediates N-glycosidase</fullName>
    </alternativeName>
</protein>
<gene>
    <name evidence="8" type="ORF">G9399_27555</name>
</gene>
<dbReference type="SUPFAM" id="SSF143990">
    <property type="entry name" value="YbiA-like"/>
    <property type="match status" value="1"/>
</dbReference>
<evidence type="ECO:0000256" key="2">
    <source>
        <dbReference type="ARBA" id="ARBA00000751"/>
    </source>
</evidence>
<evidence type="ECO:0000256" key="5">
    <source>
        <dbReference type="ARBA" id="ARBA00032343"/>
    </source>
</evidence>
<dbReference type="InterPro" id="IPR012816">
    <property type="entry name" value="NADAR"/>
</dbReference>
<name>A0AAE9LV92_SERFO</name>
<feature type="domain" description="NADAR" evidence="7">
    <location>
        <begin position="1"/>
        <end position="43"/>
    </location>
</feature>
<dbReference type="AlphaFoldDB" id="A0AAE9LV92"/>
<dbReference type="RefSeq" id="WP_259525905.1">
    <property type="nucleotide sequence ID" value="NZ_CAMKUK010000008.1"/>
</dbReference>
<dbReference type="EMBL" id="CP054160">
    <property type="protein sequence ID" value="USN89295.1"/>
    <property type="molecule type" value="Genomic_DNA"/>
</dbReference>
<comment type="similarity">
    <text evidence="3">Belongs to the YbiA family.</text>
</comment>
<accession>A0AAE9LV92</accession>
<organism evidence="8 9">
    <name type="scientific">Serratia fonticola</name>
    <dbReference type="NCBI Taxonomy" id="47917"/>
    <lineage>
        <taxon>Bacteria</taxon>
        <taxon>Pseudomonadati</taxon>
        <taxon>Pseudomonadota</taxon>
        <taxon>Gammaproteobacteria</taxon>
        <taxon>Enterobacterales</taxon>
        <taxon>Yersiniaceae</taxon>
        <taxon>Serratia</taxon>
    </lineage>
</organism>
<evidence type="ECO:0000313" key="8">
    <source>
        <dbReference type="EMBL" id="USN89295.1"/>
    </source>
</evidence>
<proteinExistence type="inferred from homology"/>
<evidence type="ECO:0000256" key="6">
    <source>
        <dbReference type="ARBA" id="ARBA00045377"/>
    </source>
</evidence>
<evidence type="ECO:0000256" key="4">
    <source>
        <dbReference type="ARBA" id="ARBA00014614"/>
    </source>
</evidence>
<dbReference type="Proteomes" id="UP000503464">
    <property type="component" value="Chromosome"/>
</dbReference>
<comment type="catalytic activity">
    <reaction evidence="2">
        <text>2,5-diamino-6-hydroxy-4-(5-phosphoribosylamino)-pyrimidine + H2O = 2,5,6-triamino-4-hydroxypyrimidine + D-ribose 5-phosphate</text>
        <dbReference type="Rhea" id="RHEA:23436"/>
        <dbReference type="ChEBI" id="CHEBI:15377"/>
        <dbReference type="ChEBI" id="CHEBI:58614"/>
        <dbReference type="ChEBI" id="CHEBI:78346"/>
        <dbReference type="ChEBI" id="CHEBI:137796"/>
    </reaction>
</comment>
<dbReference type="Gene3D" id="1.10.357.40">
    <property type="entry name" value="YbiA-like"/>
    <property type="match status" value="1"/>
</dbReference>
<evidence type="ECO:0000259" key="7">
    <source>
        <dbReference type="Pfam" id="PF08719"/>
    </source>
</evidence>
<comment type="function">
    <text evidence="6">Catalyzes the hydrolysis of the N-glycosidic bond in the first two intermediates of riboflavin biosynthesis, which are highly reactive metabolites, yielding relatively innocuous products. Thus, can divert a surplus of harmful intermediates into relatively harmless products and pre-empt the damage these intermediates would otherwise do. Helps maintain flavin levels. May act on other substrates in vivo. Has no activity against GTP, nucleoside monophosphates or ADP-ribose. Is Required for swarming motility.</text>
</comment>
<dbReference type="CDD" id="cd15457">
    <property type="entry name" value="NADAR"/>
    <property type="match status" value="1"/>
</dbReference>
<comment type="catalytic activity">
    <reaction evidence="1">
        <text>5-amino-6-(5-phospho-D-ribosylamino)uracil + H2O = 5,6-diaminouracil + D-ribose 5-phosphate</text>
        <dbReference type="Rhea" id="RHEA:55020"/>
        <dbReference type="ChEBI" id="CHEBI:15377"/>
        <dbReference type="ChEBI" id="CHEBI:46252"/>
        <dbReference type="ChEBI" id="CHEBI:58453"/>
        <dbReference type="ChEBI" id="CHEBI:78346"/>
    </reaction>
</comment>
<evidence type="ECO:0000313" key="9">
    <source>
        <dbReference type="Proteomes" id="UP000503464"/>
    </source>
</evidence>
<reference evidence="9" key="1">
    <citation type="submission" date="2020-03" db="EMBL/GenBank/DDBJ databases">
        <title>Genome sequences of seven Enterobacteriaceae strains isolated from Canadian wastewater treatment facilities.</title>
        <authorList>
            <person name="Huang H."/>
            <person name="Chmara J.T."/>
            <person name="Duceppe M.-O."/>
        </authorList>
    </citation>
    <scope>NUCLEOTIDE SEQUENCE [LARGE SCALE GENOMIC DNA]</scope>
    <source>
        <strain evidence="9">Biosolid 3</strain>
    </source>
</reference>
<evidence type="ECO:0000256" key="3">
    <source>
        <dbReference type="ARBA" id="ARBA00008508"/>
    </source>
</evidence>
<dbReference type="InterPro" id="IPR037238">
    <property type="entry name" value="YbiA-like_sf"/>
</dbReference>
<evidence type="ECO:0000256" key="1">
    <source>
        <dbReference type="ARBA" id="ARBA00000022"/>
    </source>
</evidence>
<sequence length="47" mass="5272">MLLSTGNSQLIEHTKNDNYWADGGDGTGRNMLGIILMETRDYLKKSL</sequence>
<dbReference type="Pfam" id="PF08719">
    <property type="entry name" value="NADAR"/>
    <property type="match status" value="1"/>
</dbReference>